<evidence type="ECO:0000256" key="1">
    <source>
        <dbReference type="ARBA" id="ARBA00007625"/>
    </source>
</evidence>
<dbReference type="InterPro" id="IPR050505">
    <property type="entry name" value="WDR55/POC1"/>
</dbReference>
<dbReference type="Proteomes" id="UP000267251">
    <property type="component" value="Unassembled WGS sequence"/>
</dbReference>
<accession>A0A4P9Y892</accession>
<dbReference type="AlphaFoldDB" id="A0A4P9Y892"/>
<reference evidence="9" key="1">
    <citation type="journal article" date="2018" name="Nat. Microbiol.">
        <title>Leveraging single-cell genomics to expand the fungal tree of life.</title>
        <authorList>
            <person name="Ahrendt S.R."/>
            <person name="Quandt C.A."/>
            <person name="Ciobanu D."/>
            <person name="Clum A."/>
            <person name="Salamov A."/>
            <person name="Andreopoulos B."/>
            <person name="Cheng J.F."/>
            <person name="Woyke T."/>
            <person name="Pelin A."/>
            <person name="Henrissat B."/>
            <person name="Reynolds N.K."/>
            <person name="Benny G.L."/>
            <person name="Smith M.E."/>
            <person name="James T.Y."/>
            <person name="Grigoriev I.V."/>
        </authorList>
    </citation>
    <scope>NUCLEOTIDE SEQUENCE [LARGE SCALE GENOMIC DNA]</scope>
</reference>
<evidence type="ECO:0000256" key="3">
    <source>
        <dbReference type="ARBA" id="ARBA00022737"/>
    </source>
</evidence>
<dbReference type="InterPro" id="IPR015943">
    <property type="entry name" value="WD40/YVTN_repeat-like_dom_sf"/>
</dbReference>
<evidence type="ECO:0000313" key="9">
    <source>
        <dbReference type="Proteomes" id="UP000267251"/>
    </source>
</evidence>
<name>A0A4P9Y892_9FUNG</name>
<dbReference type="PANTHER" id="PTHR44019:SF20">
    <property type="entry name" value="WD REPEAT-CONTAINING PROTEIN 55"/>
    <property type="match status" value="1"/>
</dbReference>
<feature type="region of interest" description="Disordered" evidence="7">
    <location>
        <begin position="318"/>
        <end position="374"/>
    </location>
</feature>
<dbReference type="InterPro" id="IPR036322">
    <property type="entry name" value="WD40_repeat_dom_sf"/>
</dbReference>
<proteinExistence type="inferred from homology"/>
<feature type="repeat" description="WD" evidence="6">
    <location>
        <begin position="107"/>
        <end position="147"/>
    </location>
</feature>
<evidence type="ECO:0000256" key="4">
    <source>
        <dbReference type="ARBA" id="ARBA00039238"/>
    </source>
</evidence>
<dbReference type="OrthoDB" id="2288928at2759"/>
<dbReference type="PROSITE" id="PS00678">
    <property type="entry name" value="WD_REPEATS_1"/>
    <property type="match status" value="1"/>
</dbReference>
<evidence type="ECO:0000313" key="8">
    <source>
        <dbReference type="EMBL" id="RKP15012.1"/>
    </source>
</evidence>
<keyword evidence="3" id="KW-0677">Repeat</keyword>
<dbReference type="Pfam" id="PF24796">
    <property type="entry name" value="WDR55"/>
    <property type="match status" value="1"/>
</dbReference>
<comment type="similarity">
    <text evidence="1">Belongs to the WD repeat WDR55 family.</text>
</comment>
<dbReference type="InterPro" id="IPR001680">
    <property type="entry name" value="WD40_rpt"/>
</dbReference>
<keyword evidence="2 6" id="KW-0853">WD repeat</keyword>
<evidence type="ECO:0000256" key="6">
    <source>
        <dbReference type="PROSITE-ProRule" id="PRU00221"/>
    </source>
</evidence>
<gene>
    <name evidence="8" type="ORF">BJ684DRAFT_14692</name>
</gene>
<dbReference type="Gene3D" id="2.130.10.10">
    <property type="entry name" value="YVTN repeat-like/Quinoprotein amine dehydrogenase"/>
    <property type="match status" value="2"/>
</dbReference>
<evidence type="ECO:0000256" key="2">
    <source>
        <dbReference type="ARBA" id="ARBA00022574"/>
    </source>
</evidence>
<sequence>MSTSSSDDPPGPRRIFELGDQALEVATHPSSSLFAASLINGEVVCLSYPPDPDTSSVDEEDSEKGQEAFRIKEHKKSCRSLDFSMDGADRSWNSVDVSTGKIIHSELRSHEKGINRIRCLNERMIATGDDDGVVKIWDQRTHQAVQTYHDNEDFISSFAFQPQKKQLLAAGGDGYLSVFDIRKPNLVARSDNLDDELLSVQIIKNGKKVVVGTQDGVLAFFTYGNWGDINDRFVGHPSSVDALCKVDEDTVLSGSSDGLIRVCGLLPNRMYGVVGAQDMPVECLTMDHSRQWLLSLGHDDLVRFWDVKFLTHEEDEQCEEQGDTLATGEATESKKRSVEGEPQDVSKPGPANDLLPSKKKKKAARIEAKERTEKAVQDQASFFSDL</sequence>
<dbReference type="SMART" id="SM00320">
    <property type="entry name" value="WD40"/>
    <property type="match status" value="5"/>
</dbReference>
<evidence type="ECO:0000256" key="7">
    <source>
        <dbReference type="SAM" id="MobiDB-lite"/>
    </source>
</evidence>
<feature type="compositionally biased region" description="Basic and acidic residues" evidence="7">
    <location>
        <begin position="364"/>
        <end position="374"/>
    </location>
</feature>
<organism evidence="8 9">
    <name type="scientific">Piptocephalis cylindrospora</name>
    <dbReference type="NCBI Taxonomy" id="1907219"/>
    <lineage>
        <taxon>Eukaryota</taxon>
        <taxon>Fungi</taxon>
        <taxon>Fungi incertae sedis</taxon>
        <taxon>Zoopagomycota</taxon>
        <taxon>Zoopagomycotina</taxon>
        <taxon>Zoopagomycetes</taxon>
        <taxon>Zoopagales</taxon>
        <taxon>Piptocephalidaceae</taxon>
        <taxon>Piptocephalis</taxon>
    </lineage>
</organism>
<dbReference type="SUPFAM" id="SSF50978">
    <property type="entry name" value="WD40 repeat-like"/>
    <property type="match status" value="1"/>
</dbReference>
<dbReference type="PANTHER" id="PTHR44019">
    <property type="entry name" value="WD REPEAT-CONTAINING PROTEIN 55"/>
    <property type="match status" value="1"/>
</dbReference>
<dbReference type="EMBL" id="KZ987766">
    <property type="protein sequence ID" value="RKP15012.1"/>
    <property type="molecule type" value="Genomic_DNA"/>
</dbReference>
<feature type="repeat" description="WD" evidence="6">
    <location>
        <begin position="148"/>
        <end position="189"/>
    </location>
</feature>
<dbReference type="PROSITE" id="PS50082">
    <property type="entry name" value="WD_REPEATS_2"/>
    <property type="match status" value="2"/>
</dbReference>
<keyword evidence="9" id="KW-1185">Reference proteome</keyword>
<dbReference type="InterPro" id="IPR019775">
    <property type="entry name" value="WD40_repeat_CS"/>
</dbReference>
<evidence type="ECO:0000256" key="5">
    <source>
        <dbReference type="ARBA" id="ARBA00039514"/>
    </source>
</evidence>
<protein>
    <recommendedName>
        <fullName evidence="4">WD repeat-containing protein JIP5</fullName>
    </recommendedName>
    <alternativeName>
        <fullName evidence="5">WD repeat-containing protein jip5</fullName>
    </alternativeName>
</protein>